<dbReference type="EMBL" id="ACKO02000003">
    <property type="protein sequence ID" value="EET45593.1"/>
    <property type="molecule type" value="Genomic_DNA"/>
</dbReference>
<name>C6M2S3_NEISI</name>
<protein>
    <submittedName>
        <fullName evidence="1">Uncharacterized protein</fullName>
    </submittedName>
</protein>
<reference evidence="1" key="1">
    <citation type="submission" date="2009-07" db="EMBL/GenBank/DDBJ databases">
        <authorList>
            <person name="Weinstock G."/>
            <person name="Sodergren E."/>
            <person name="Clifton S."/>
            <person name="Fulton L."/>
            <person name="Fulton B."/>
            <person name="Courtney L."/>
            <person name="Fronick C."/>
            <person name="Harrison M."/>
            <person name="Strong C."/>
            <person name="Farmer C."/>
            <person name="Delahaunty K."/>
            <person name="Markovic C."/>
            <person name="Hall O."/>
            <person name="Minx P."/>
            <person name="Tomlinson C."/>
            <person name="Mitreva M."/>
            <person name="Nelson J."/>
            <person name="Hou S."/>
            <person name="Wollam A."/>
            <person name="Pepin K.H."/>
            <person name="Johnson M."/>
            <person name="Bhonagiri V."/>
            <person name="Nash W.E."/>
            <person name="Warren W."/>
            <person name="Chinwalla A."/>
            <person name="Mardis E.R."/>
            <person name="Wilson R.K."/>
        </authorList>
    </citation>
    <scope>NUCLEOTIDE SEQUENCE [LARGE SCALE GENOMIC DNA]</scope>
    <source>
        <strain evidence="1">ATCC 29256</strain>
    </source>
</reference>
<keyword evidence="2" id="KW-1185">Reference proteome</keyword>
<gene>
    <name evidence="1" type="ORF">NEISICOT_00811</name>
</gene>
<evidence type="ECO:0000313" key="1">
    <source>
        <dbReference type="EMBL" id="EET45593.1"/>
    </source>
</evidence>
<organism evidence="1 2">
    <name type="scientific">Neisseria sicca ATCC 29256</name>
    <dbReference type="NCBI Taxonomy" id="547045"/>
    <lineage>
        <taxon>Bacteria</taxon>
        <taxon>Pseudomonadati</taxon>
        <taxon>Pseudomonadota</taxon>
        <taxon>Betaproteobacteria</taxon>
        <taxon>Neisseriales</taxon>
        <taxon>Neisseriaceae</taxon>
        <taxon>Neisseria</taxon>
    </lineage>
</organism>
<evidence type="ECO:0000313" key="2">
    <source>
        <dbReference type="Proteomes" id="UP000005365"/>
    </source>
</evidence>
<dbReference type="Proteomes" id="UP000005365">
    <property type="component" value="Unassembled WGS sequence"/>
</dbReference>
<sequence>MRITIIIDPLLILIEPALYSHVLSKRYLNTKGQVQTAHIHIYSGLNLNQYGVASP</sequence>
<accession>C6M2S3</accession>
<dbReference type="AlphaFoldDB" id="C6M2S3"/>
<comment type="caution">
    <text evidence="1">The sequence shown here is derived from an EMBL/GenBank/DDBJ whole genome shotgun (WGS) entry which is preliminary data.</text>
</comment>
<proteinExistence type="predicted"/>